<dbReference type="GO" id="GO:0030883">
    <property type="term" value="F:endogenous lipid antigen binding"/>
    <property type="evidence" value="ECO:0007669"/>
    <property type="project" value="Ensembl"/>
</dbReference>
<keyword evidence="3" id="KW-0391">Immunity</keyword>
<dbReference type="SUPFAM" id="SSF54452">
    <property type="entry name" value="MHC antigen-recognition domain"/>
    <property type="match status" value="1"/>
</dbReference>
<dbReference type="Proteomes" id="UP000007646">
    <property type="component" value="Unassembled WGS sequence"/>
</dbReference>
<evidence type="ECO:0000256" key="3">
    <source>
        <dbReference type="ARBA" id="ARBA00022859"/>
    </source>
</evidence>
<reference evidence="11" key="2">
    <citation type="submission" date="2025-08" db="UniProtKB">
        <authorList>
            <consortium name="Ensembl"/>
        </authorList>
    </citation>
    <scope>IDENTIFICATION</scope>
    <source>
        <strain evidence="11">Isolate ISIS603380</strain>
    </source>
</reference>
<reference evidence="11 12" key="1">
    <citation type="submission" date="2009-06" db="EMBL/GenBank/DDBJ databases">
        <title>The Genome Sequence of Loxodonta africana (African elephant).</title>
        <authorList>
            <person name="Di Palma F."/>
            <person name="Heiman D."/>
            <person name="Young S."/>
            <person name="Johnson J."/>
            <person name="Lander E.S."/>
            <person name="Lindblad-Toh K."/>
        </authorList>
    </citation>
    <scope>NUCLEOTIDE SEQUENCE [LARGE SCALE GENOMIC DNA]</scope>
    <source>
        <strain evidence="11 12">Isolate ISIS603380</strain>
    </source>
</reference>
<dbReference type="STRING" id="9785.ENSLAFP00000022037"/>
<dbReference type="GO" id="GO:0051861">
    <property type="term" value="F:glycolipid binding"/>
    <property type="evidence" value="ECO:0007669"/>
    <property type="project" value="Ensembl"/>
</dbReference>
<keyword evidence="4 8" id="KW-0472">Membrane</keyword>
<keyword evidence="8" id="KW-1133">Transmembrane helix</keyword>
<dbReference type="KEGG" id="lav:100670061"/>
<dbReference type="AlphaFoldDB" id="G3U2H9"/>
<sequence length="332" mass="37679">MLFLQLPLLAVFLPGGNNEEAIQEPISFQLIQISSFANQTWAQNQGSGWLDELQTHSWESELGSIIFLHTWSKGNFSDEELMDLELLFRVYFIGFIREVQDHASALKLEYPFTLQVSLGCELHSRETPKSFFHVAYQGSDFLSFQNMSWVPSPEGGSRAQNVCNLINQYQGIQETVHGLIRNTCPRFVLGLLDAGKMYLQRQVRPQAWLSSSPTLSPDWLLLVCHVSGFYPKPVWVMWMRGEQELPGTKQGGILPNADGTWYLWVILNVKAEDVADLSCWVRHSSLGSEDIIISWGHHISMNLTPLAVVVPLTLLIGLALWFKKHCSYQDIL</sequence>
<evidence type="ECO:0000313" key="12">
    <source>
        <dbReference type="Proteomes" id="UP000007646"/>
    </source>
</evidence>
<reference evidence="11" key="3">
    <citation type="submission" date="2025-09" db="UniProtKB">
        <authorList>
            <consortium name="Ensembl"/>
        </authorList>
    </citation>
    <scope>IDENTIFICATION</scope>
    <source>
        <strain evidence="11">Isolate ISIS603380</strain>
    </source>
</reference>
<dbReference type="SMART" id="SM00407">
    <property type="entry name" value="IGc1"/>
    <property type="match status" value="1"/>
</dbReference>
<feature type="chain" id="PRO_5003455982" evidence="9">
    <location>
        <begin position="19"/>
        <end position="332"/>
    </location>
</feature>
<dbReference type="GO" id="GO:0009897">
    <property type="term" value="C:external side of plasma membrane"/>
    <property type="evidence" value="ECO:0007669"/>
    <property type="project" value="TreeGrafter"/>
</dbReference>
<dbReference type="GO" id="GO:0030884">
    <property type="term" value="F:exogenous lipid antigen binding"/>
    <property type="evidence" value="ECO:0007669"/>
    <property type="project" value="Ensembl"/>
</dbReference>
<evidence type="ECO:0000256" key="9">
    <source>
        <dbReference type="SAM" id="SignalP"/>
    </source>
</evidence>
<proteinExistence type="predicted"/>
<dbReference type="Gene3D" id="3.30.500.10">
    <property type="entry name" value="MHC class I-like antigen recognition-like"/>
    <property type="match status" value="1"/>
</dbReference>
<dbReference type="CDD" id="cd21029">
    <property type="entry name" value="IgC1_CD1"/>
    <property type="match status" value="1"/>
</dbReference>
<dbReference type="GO" id="GO:0005615">
    <property type="term" value="C:extracellular space"/>
    <property type="evidence" value="ECO:0007669"/>
    <property type="project" value="TreeGrafter"/>
</dbReference>
<comment type="subcellular location">
    <subcellularLocation>
        <location evidence="7">Endomembrane system</location>
        <topology evidence="7">Single-pass type I membrane protein</topology>
    </subcellularLocation>
    <subcellularLocation>
        <location evidence="1">Endosome</location>
    </subcellularLocation>
</comment>
<dbReference type="Pfam" id="PF07654">
    <property type="entry name" value="C1-set"/>
    <property type="match status" value="1"/>
</dbReference>
<protein>
    <submittedName>
        <fullName evidence="11">CD1c molecule</fullName>
    </submittedName>
</protein>
<dbReference type="GO" id="GO:0071723">
    <property type="term" value="F:lipopeptide binding"/>
    <property type="evidence" value="ECO:0007669"/>
    <property type="project" value="Ensembl"/>
</dbReference>
<dbReference type="OrthoDB" id="8890485at2759"/>
<evidence type="ECO:0000313" key="11">
    <source>
        <dbReference type="Ensembl" id="ENSLAFP00000022037.1"/>
    </source>
</evidence>
<feature type="transmembrane region" description="Helical" evidence="8">
    <location>
        <begin position="303"/>
        <end position="322"/>
    </location>
</feature>
<dbReference type="PROSITE" id="PS50835">
    <property type="entry name" value="IG_LIKE"/>
    <property type="match status" value="1"/>
</dbReference>
<keyword evidence="6" id="KW-0393">Immunoglobulin domain</keyword>
<evidence type="ECO:0000256" key="5">
    <source>
        <dbReference type="ARBA" id="ARBA00023180"/>
    </source>
</evidence>
<dbReference type="InterPro" id="IPR011162">
    <property type="entry name" value="MHC_I/II-like_Ag-recog"/>
</dbReference>
<dbReference type="FunFam" id="3.30.500.10:FF:000002">
    <property type="entry name" value="Antigen-presenting glycoprotein CD1d1"/>
    <property type="match status" value="1"/>
</dbReference>
<dbReference type="InterPro" id="IPR013783">
    <property type="entry name" value="Ig-like_fold"/>
</dbReference>
<evidence type="ECO:0000256" key="2">
    <source>
        <dbReference type="ARBA" id="ARBA00022753"/>
    </source>
</evidence>
<dbReference type="InterPro" id="IPR011161">
    <property type="entry name" value="MHC_I-like_Ag-recog"/>
</dbReference>
<dbReference type="InterPro" id="IPR050208">
    <property type="entry name" value="MHC_class-I_related"/>
</dbReference>
<dbReference type="GO" id="GO:0048006">
    <property type="term" value="P:antigen processing and presentation, endogenous lipid antigen via MHC class Ib"/>
    <property type="evidence" value="ECO:0007669"/>
    <property type="project" value="TreeGrafter"/>
</dbReference>
<dbReference type="GO" id="GO:0005783">
    <property type="term" value="C:endoplasmic reticulum"/>
    <property type="evidence" value="ECO:0007669"/>
    <property type="project" value="Ensembl"/>
</dbReference>
<keyword evidence="8" id="KW-0812">Transmembrane</keyword>
<dbReference type="Gene3D" id="2.60.40.10">
    <property type="entry name" value="Immunoglobulins"/>
    <property type="match status" value="1"/>
</dbReference>
<feature type="domain" description="Ig-like" evidence="10">
    <location>
        <begin position="185"/>
        <end position="294"/>
    </location>
</feature>
<dbReference type="Ensembl" id="ENSLAFT00000028371.1">
    <property type="protein sequence ID" value="ENSLAFP00000022037.1"/>
    <property type="gene ID" value="ENSLAFG00000001869.3"/>
</dbReference>
<gene>
    <name evidence="11" type="primary">CD1C</name>
</gene>
<dbReference type="GO" id="GO:0048007">
    <property type="term" value="P:antigen processing and presentation, exogenous lipid antigen via MHC class Ib"/>
    <property type="evidence" value="ECO:0007669"/>
    <property type="project" value="TreeGrafter"/>
</dbReference>
<organism evidence="11 12">
    <name type="scientific">Loxodonta africana</name>
    <name type="common">African elephant</name>
    <dbReference type="NCBI Taxonomy" id="9785"/>
    <lineage>
        <taxon>Eukaryota</taxon>
        <taxon>Metazoa</taxon>
        <taxon>Chordata</taxon>
        <taxon>Craniata</taxon>
        <taxon>Vertebrata</taxon>
        <taxon>Euteleostomi</taxon>
        <taxon>Mammalia</taxon>
        <taxon>Eutheria</taxon>
        <taxon>Afrotheria</taxon>
        <taxon>Proboscidea</taxon>
        <taxon>Elephantidae</taxon>
        <taxon>Loxodonta</taxon>
    </lineage>
</organism>
<keyword evidence="12" id="KW-1185">Reference proteome</keyword>
<dbReference type="PANTHER" id="PTHR16675">
    <property type="entry name" value="MHC CLASS I-RELATED"/>
    <property type="match status" value="1"/>
</dbReference>
<feature type="signal peptide" evidence="9">
    <location>
        <begin position="1"/>
        <end position="18"/>
    </location>
</feature>
<dbReference type="Pfam" id="PF16497">
    <property type="entry name" value="MHC_I_3"/>
    <property type="match status" value="1"/>
</dbReference>
<dbReference type="FunFam" id="2.60.40.10:FF:000254">
    <property type="entry name" value="Antigen-presenting glycoprotein CD1d1"/>
    <property type="match status" value="1"/>
</dbReference>
<evidence type="ECO:0000256" key="4">
    <source>
        <dbReference type="ARBA" id="ARBA00023136"/>
    </source>
</evidence>
<evidence type="ECO:0000256" key="8">
    <source>
        <dbReference type="SAM" id="Phobius"/>
    </source>
</evidence>
<dbReference type="GO" id="GO:0005794">
    <property type="term" value="C:Golgi apparatus"/>
    <property type="evidence" value="ECO:0007669"/>
    <property type="project" value="Ensembl"/>
</dbReference>
<evidence type="ECO:0000256" key="6">
    <source>
        <dbReference type="ARBA" id="ARBA00023319"/>
    </source>
</evidence>
<dbReference type="GO" id="GO:0001916">
    <property type="term" value="P:positive regulation of T cell mediated cytotoxicity"/>
    <property type="evidence" value="ECO:0007669"/>
    <property type="project" value="TreeGrafter"/>
</dbReference>
<dbReference type="InterPro" id="IPR036179">
    <property type="entry name" value="Ig-like_dom_sf"/>
</dbReference>
<dbReference type="eggNOG" id="ENOG502SJH6">
    <property type="taxonomic scope" value="Eukaryota"/>
</dbReference>
<evidence type="ECO:0000259" key="10">
    <source>
        <dbReference type="PROSITE" id="PS50835"/>
    </source>
</evidence>
<dbReference type="GeneTree" id="ENSGT01120000271825"/>
<name>G3U2H9_LOXAF</name>
<keyword evidence="2" id="KW-0967">Endosome</keyword>
<keyword evidence="5" id="KW-0325">Glycoprotein</keyword>
<evidence type="ECO:0000256" key="1">
    <source>
        <dbReference type="ARBA" id="ARBA00004177"/>
    </source>
</evidence>
<dbReference type="InterPro" id="IPR003597">
    <property type="entry name" value="Ig_C1-set"/>
</dbReference>
<dbReference type="InterPro" id="IPR007110">
    <property type="entry name" value="Ig-like_dom"/>
</dbReference>
<accession>G3U2H9</accession>
<dbReference type="GO" id="GO:0002286">
    <property type="term" value="P:T cell activation involved in immune response"/>
    <property type="evidence" value="ECO:0007669"/>
    <property type="project" value="Ensembl"/>
</dbReference>
<keyword evidence="9" id="KW-0732">Signal</keyword>
<dbReference type="InterPro" id="IPR037055">
    <property type="entry name" value="MHC_I-like_Ag-recog_sf"/>
</dbReference>
<evidence type="ECO:0000256" key="7">
    <source>
        <dbReference type="ARBA" id="ARBA00046288"/>
    </source>
</evidence>
<dbReference type="SUPFAM" id="SSF48726">
    <property type="entry name" value="Immunoglobulin"/>
    <property type="match status" value="1"/>
</dbReference>
<dbReference type="GO" id="GO:0005768">
    <property type="term" value="C:endosome"/>
    <property type="evidence" value="ECO:0007669"/>
    <property type="project" value="UniProtKB-SubCell"/>
</dbReference>
<dbReference type="PANTHER" id="PTHR16675:SF155">
    <property type="entry name" value="T-CELL SURFACE GLYCOPROTEIN CD1C"/>
    <property type="match status" value="1"/>
</dbReference>